<feature type="compositionally biased region" description="Basic residues" evidence="1">
    <location>
        <begin position="21"/>
        <end position="55"/>
    </location>
</feature>
<accession>A0A087SNC7</accession>
<dbReference type="GeneID" id="23615892"/>
<sequence>MPIMFATDAWRSTLTSCRRCPRRRPAARRPRRRSSPWRSQPRCRRRSWRPRRRCAPCRPGSPPVEQVGETCEIARIALPSRLREKHGRPSRG</sequence>
<dbReference type="KEGG" id="apro:F751_4501"/>
<dbReference type="RefSeq" id="XP_011400198.1">
    <property type="nucleotide sequence ID" value="XM_011401896.1"/>
</dbReference>
<protein>
    <submittedName>
        <fullName evidence="2">Uncharacterized protein</fullName>
    </submittedName>
</protein>
<organism evidence="2 3">
    <name type="scientific">Auxenochlorella protothecoides</name>
    <name type="common">Green microalga</name>
    <name type="synonym">Chlorella protothecoides</name>
    <dbReference type="NCBI Taxonomy" id="3075"/>
    <lineage>
        <taxon>Eukaryota</taxon>
        <taxon>Viridiplantae</taxon>
        <taxon>Chlorophyta</taxon>
        <taxon>core chlorophytes</taxon>
        <taxon>Trebouxiophyceae</taxon>
        <taxon>Chlorellales</taxon>
        <taxon>Chlorellaceae</taxon>
        <taxon>Auxenochlorella</taxon>
    </lineage>
</organism>
<evidence type="ECO:0000313" key="3">
    <source>
        <dbReference type="Proteomes" id="UP000028924"/>
    </source>
</evidence>
<proteinExistence type="predicted"/>
<evidence type="ECO:0000313" key="2">
    <source>
        <dbReference type="EMBL" id="KFM27231.1"/>
    </source>
</evidence>
<feature type="region of interest" description="Disordered" evidence="1">
    <location>
        <begin position="21"/>
        <end position="64"/>
    </location>
</feature>
<evidence type="ECO:0000256" key="1">
    <source>
        <dbReference type="SAM" id="MobiDB-lite"/>
    </source>
</evidence>
<gene>
    <name evidence="2" type="ORF">F751_4501</name>
</gene>
<reference evidence="2 3" key="1">
    <citation type="journal article" date="2014" name="BMC Genomics">
        <title>Oil accumulation mechanisms of the oleaginous microalga Chlorella protothecoides revealed through its genome, transcriptomes, and proteomes.</title>
        <authorList>
            <person name="Gao C."/>
            <person name="Wang Y."/>
            <person name="Shen Y."/>
            <person name="Yan D."/>
            <person name="He X."/>
            <person name="Dai J."/>
            <person name="Wu Q."/>
        </authorList>
    </citation>
    <scope>NUCLEOTIDE SEQUENCE [LARGE SCALE GENOMIC DNA]</scope>
    <source>
        <strain evidence="2 3">0710</strain>
    </source>
</reference>
<dbReference type="EMBL" id="KL662144">
    <property type="protein sequence ID" value="KFM27231.1"/>
    <property type="molecule type" value="Genomic_DNA"/>
</dbReference>
<dbReference type="Proteomes" id="UP000028924">
    <property type="component" value="Unassembled WGS sequence"/>
</dbReference>
<keyword evidence="3" id="KW-1185">Reference proteome</keyword>
<name>A0A087SNC7_AUXPR</name>
<dbReference type="AlphaFoldDB" id="A0A087SNC7"/>